<comment type="caution">
    <text evidence="1">The sequence shown here is derived from an EMBL/GenBank/DDBJ whole genome shotgun (WGS) entry which is preliminary data.</text>
</comment>
<dbReference type="EMBL" id="JBFSHR010000023">
    <property type="protein sequence ID" value="MEX6429722.1"/>
    <property type="molecule type" value="Genomic_DNA"/>
</dbReference>
<keyword evidence="2" id="KW-1185">Reference proteome</keyword>
<accession>A0ABV3Y2C5</accession>
<gene>
    <name evidence="1" type="ORF">AB6A68_07705</name>
</gene>
<organism evidence="1 2">
    <name type="scientific">Ferrimicrobium acidiphilum</name>
    <dbReference type="NCBI Taxonomy" id="121039"/>
    <lineage>
        <taxon>Bacteria</taxon>
        <taxon>Bacillati</taxon>
        <taxon>Actinomycetota</taxon>
        <taxon>Acidimicrobiia</taxon>
        <taxon>Acidimicrobiales</taxon>
        <taxon>Acidimicrobiaceae</taxon>
        <taxon>Ferrimicrobium</taxon>
    </lineage>
</organism>
<dbReference type="RefSeq" id="WP_369084497.1">
    <property type="nucleotide sequence ID" value="NZ_JBFSHR010000023.1"/>
</dbReference>
<protein>
    <submittedName>
        <fullName evidence="1">Uncharacterized protein</fullName>
    </submittedName>
</protein>
<reference evidence="1 2" key="1">
    <citation type="submission" date="2024-07" db="EMBL/GenBank/DDBJ databases">
        <title>Draft Genome Sequence of Ferrimicrobium acidiphilum Strain YE2023, Isolated from a Pulp of Bioleach Reactor.</title>
        <authorList>
            <person name="Elkina Y.A."/>
            <person name="Bulaeva A.G."/>
            <person name="Beletsky A.V."/>
            <person name="Mardanov A.V."/>
        </authorList>
    </citation>
    <scope>NUCLEOTIDE SEQUENCE [LARGE SCALE GENOMIC DNA]</scope>
    <source>
        <strain evidence="1 2">YE2023</strain>
    </source>
</reference>
<dbReference type="Proteomes" id="UP001560267">
    <property type="component" value="Unassembled WGS sequence"/>
</dbReference>
<name>A0ABV3Y2C5_9ACTN</name>
<sequence>MRTVVGVLSRRPLGAFVSPLRAKGTSPSVVRRYDLDIESSAGEPIAVRHDR</sequence>
<evidence type="ECO:0000313" key="2">
    <source>
        <dbReference type="Proteomes" id="UP001560267"/>
    </source>
</evidence>
<evidence type="ECO:0000313" key="1">
    <source>
        <dbReference type="EMBL" id="MEX6429722.1"/>
    </source>
</evidence>
<proteinExistence type="predicted"/>